<keyword evidence="2" id="KW-1185">Reference proteome</keyword>
<organism evidence="1 2">
    <name type="scientific">Blastomyces percursus</name>
    <dbReference type="NCBI Taxonomy" id="1658174"/>
    <lineage>
        <taxon>Eukaryota</taxon>
        <taxon>Fungi</taxon>
        <taxon>Dikarya</taxon>
        <taxon>Ascomycota</taxon>
        <taxon>Pezizomycotina</taxon>
        <taxon>Eurotiomycetes</taxon>
        <taxon>Eurotiomycetidae</taxon>
        <taxon>Onygenales</taxon>
        <taxon>Ajellomycetaceae</taxon>
        <taxon>Blastomyces</taxon>
    </lineage>
</organism>
<dbReference type="EMBL" id="LGTZ01000020">
    <property type="protein sequence ID" value="OJD28288.1"/>
    <property type="molecule type" value="Genomic_DNA"/>
</dbReference>
<dbReference type="Proteomes" id="UP000242791">
    <property type="component" value="Unassembled WGS sequence"/>
</dbReference>
<dbReference type="AlphaFoldDB" id="A0A1J9QIH2"/>
<evidence type="ECO:0000313" key="1">
    <source>
        <dbReference type="EMBL" id="OJD28288.1"/>
    </source>
</evidence>
<comment type="caution">
    <text evidence="1">The sequence shown here is derived from an EMBL/GenBank/DDBJ whole genome shotgun (WGS) entry which is preliminary data.</text>
</comment>
<sequence length="134" mass="15154">MGEKLTSRETNAEWRRAIVNELHREFVTPYAEDKDRTGFFLLGSSGHATGIGILATLLNSPAAPFYPPKAQEEFDHRERPYCSYDLSFCTSKSRNLSVGFVNALAFFHVQNADGWKFDLERAPNQGLSRVRIKA</sequence>
<dbReference type="VEuPathDB" id="FungiDB:ACJ73_00310"/>
<gene>
    <name evidence="1" type="ORF">ACJ73_00310</name>
</gene>
<evidence type="ECO:0000313" key="2">
    <source>
        <dbReference type="Proteomes" id="UP000242791"/>
    </source>
</evidence>
<proteinExistence type="predicted"/>
<name>A0A1J9QIH2_9EURO</name>
<protein>
    <submittedName>
        <fullName evidence="1">Uncharacterized protein</fullName>
    </submittedName>
</protein>
<reference evidence="1 2" key="1">
    <citation type="submission" date="2015-08" db="EMBL/GenBank/DDBJ databases">
        <title>Emmonsia species relationships and genome sequence.</title>
        <authorList>
            <person name="Cuomo C.A."/>
            <person name="Schwartz I.S."/>
            <person name="Kenyon C."/>
            <person name="De Hoog G.S."/>
            <person name="Govender N.P."/>
            <person name="Botha A."/>
            <person name="Moreno L."/>
            <person name="De Vries M."/>
            <person name="Munoz J.F."/>
            <person name="Stielow J.B."/>
        </authorList>
    </citation>
    <scope>NUCLEOTIDE SEQUENCE [LARGE SCALE GENOMIC DNA]</scope>
    <source>
        <strain evidence="1 2">EI222</strain>
    </source>
</reference>
<accession>A0A1J9QIH2</accession>